<keyword evidence="2" id="KW-0812">Transmembrane</keyword>
<feature type="transmembrane region" description="Helical" evidence="2">
    <location>
        <begin position="38"/>
        <end position="60"/>
    </location>
</feature>
<keyword evidence="2" id="KW-0472">Membrane</keyword>
<dbReference type="RefSeq" id="WP_126383111.1">
    <property type="nucleotide sequence ID" value="NZ_LR134350.1"/>
</dbReference>
<dbReference type="OrthoDB" id="5181551at2"/>
<feature type="transmembrane region" description="Helical" evidence="2">
    <location>
        <begin position="194"/>
        <end position="216"/>
    </location>
</feature>
<feature type="transmembrane region" description="Helical" evidence="2">
    <location>
        <begin position="67"/>
        <end position="88"/>
    </location>
</feature>
<accession>A0A448HJ05</accession>
<evidence type="ECO:0000313" key="4">
    <source>
        <dbReference type="Proteomes" id="UP000266895"/>
    </source>
</evidence>
<keyword evidence="2" id="KW-1133">Transmembrane helix</keyword>
<organism evidence="3 4">
    <name type="scientific">Actinomyces howellii</name>
    <dbReference type="NCBI Taxonomy" id="52771"/>
    <lineage>
        <taxon>Bacteria</taxon>
        <taxon>Bacillati</taxon>
        <taxon>Actinomycetota</taxon>
        <taxon>Actinomycetes</taxon>
        <taxon>Actinomycetales</taxon>
        <taxon>Actinomycetaceae</taxon>
        <taxon>Actinomyces</taxon>
    </lineage>
</organism>
<evidence type="ECO:0000256" key="2">
    <source>
        <dbReference type="SAM" id="Phobius"/>
    </source>
</evidence>
<evidence type="ECO:0000313" key="3">
    <source>
        <dbReference type="EMBL" id="VEG29660.1"/>
    </source>
</evidence>
<feature type="region of interest" description="Disordered" evidence="1">
    <location>
        <begin position="410"/>
        <end position="431"/>
    </location>
</feature>
<dbReference type="KEGG" id="ahw:NCTC11636_02159"/>
<sequence>MTAAAPAAQGARPSPTGLSWEAVAAAIMAALVAMRTEVAGGIVVGDCAALVLLPVTWTAVRRSRGFTWLLVVAALAVVAGWVLSLAAVGEFTVLVSARRSVLLLAAGLPAVVATLVWASRRLSLRGAVAAFGVGMVIDNLSLLQTSPNPWKFGLGVAVAVTLTALTQGLGRPVQATIAGVLAVSFLLADSRATSGFMLLIMALLVWQAVAATLPVRHWSPARLRLNQSLLVAGMTLAAVTAVVAASLSGYLGQDAQARTAAQAAGTTNPFLAARPELGASWALLTHRPWGYGAGVMPRYEDVRVAMNGMKELGYNPDNGYVQQYMFGNGFELHSGLVDAWIALSVPGAALMVLGVLMALRALRTDLGTLRTRAWLLIAVLVTIMNVLVGPLTILPPFLAIVMATALEDEPRAAPTTPSPVRRSARPLPGGG</sequence>
<dbReference type="AlphaFoldDB" id="A0A448HJ05"/>
<feature type="transmembrane region" description="Helical" evidence="2">
    <location>
        <begin position="228"/>
        <end position="251"/>
    </location>
</feature>
<feature type="transmembrane region" description="Helical" evidence="2">
    <location>
        <begin position="374"/>
        <end position="401"/>
    </location>
</feature>
<dbReference type="EMBL" id="LR134350">
    <property type="protein sequence ID" value="VEG29660.1"/>
    <property type="molecule type" value="Genomic_DNA"/>
</dbReference>
<keyword evidence="4" id="KW-1185">Reference proteome</keyword>
<dbReference type="Proteomes" id="UP000266895">
    <property type="component" value="Chromosome"/>
</dbReference>
<protein>
    <recommendedName>
        <fullName evidence="5">Lipid A core - O-antigen ligase and related enzymes</fullName>
    </recommendedName>
</protein>
<feature type="transmembrane region" description="Helical" evidence="2">
    <location>
        <begin position="100"/>
        <end position="119"/>
    </location>
</feature>
<feature type="transmembrane region" description="Helical" evidence="2">
    <location>
        <begin position="339"/>
        <end position="362"/>
    </location>
</feature>
<reference evidence="3 4" key="1">
    <citation type="submission" date="2018-12" db="EMBL/GenBank/DDBJ databases">
        <authorList>
            <consortium name="Pathogen Informatics"/>
        </authorList>
    </citation>
    <scope>NUCLEOTIDE SEQUENCE [LARGE SCALE GENOMIC DNA]</scope>
    <source>
        <strain evidence="3 4">NCTC11636</strain>
    </source>
</reference>
<evidence type="ECO:0008006" key="5">
    <source>
        <dbReference type="Google" id="ProtNLM"/>
    </source>
</evidence>
<evidence type="ECO:0000256" key="1">
    <source>
        <dbReference type="SAM" id="MobiDB-lite"/>
    </source>
</evidence>
<gene>
    <name evidence="3" type="ORF">NCTC11636_02159</name>
</gene>
<proteinExistence type="predicted"/>
<name>A0A448HJ05_9ACTO</name>